<keyword evidence="1" id="KW-0240">DNA-directed RNA polymerase</keyword>
<dbReference type="RefSeq" id="WP_054583537.1">
    <property type="nucleotide sequence ID" value="NZ_LGUC01000001.1"/>
</dbReference>
<dbReference type="Proteomes" id="UP000050535">
    <property type="component" value="Unassembled WGS sequence"/>
</dbReference>
<gene>
    <name evidence="1" type="ORF">SY89_01355</name>
</gene>
<protein>
    <submittedName>
        <fullName evidence="1">DNA-directed RNA polymerase subunit P</fullName>
    </submittedName>
</protein>
<dbReference type="AlphaFoldDB" id="A0A0N8HZW2"/>
<reference evidence="2" key="1">
    <citation type="submission" date="2013-11" db="EMBL/GenBank/DDBJ databases">
        <authorList>
            <person name="Hoang H.T."/>
            <person name="Killian M.L."/>
            <person name="Madson D.M."/>
            <person name="Arruda P.H.E."/>
            <person name="Sun D."/>
            <person name="Schwartz K.J."/>
            <person name="Yoon K."/>
        </authorList>
    </citation>
    <scope>NUCLEOTIDE SEQUENCE [LARGE SCALE GENOMIC DNA]</scope>
    <source>
        <strain evidence="2">CDK2</strain>
    </source>
</reference>
<name>A0A0N8HZW2_9EURY</name>
<dbReference type="STRING" id="699431.SY89_01355"/>
<keyword evidence="2" id="KW-1185">Reference proteome</keyword>
<dbReference type="GO" id="GO:0000428">
    <property type="term" value="C:DNA-directed RNA polymerase complex"/>
    <property type="evidence" value="ECO:0007669"/>
    <property type="project" value="UniProtKB-KW"/>
</dbReference>
<accession>A0A0N8HZW2</accession>
<keyword evidence="1" id="KW-0804">Transcription</keyword>
<dbReference type="EMBL" id="LGUC01000001">
    <property type="protein sequence ID" value="KPN30619.1"/>
    <property type="molecule type" value="Genomic_DNA"/>
</dbReference>
<dbReference type="Gene3D" id="2.20.28.30">
    <property type="entry name" value="RNA polymerase ii, chain L"/>
    <property type="match status" value="1"/>
</dbReference>
<comment type="caution">
    <text evidence="1">The sequence shown here is derived from an EMBL/GenBank/DDBJ whole genome shotgun (WGS) entry which is preliminary data.</text>
</comment>
<evidence type="ECO:0000313" key="1">
    <source>
        <dbReference type="EMBL" id="KPN30619.1"/>
    </source>
</evidence>
<organism evidence="1 2">
    <name type="scientific">Halolamina pelagica</name>
    <dbReference type="NCBI Taxonomy" id="699431"/>
    <lineage>
        <taxon>Archaea</taxon>
        <taxon>Methanobacteriati</taxon>
        <taxon>Methanobacteriota</taxon>
        <taxon>Stenosarchaea group</taxon>
        <taxon>Halobacteria</taxon>
        <taxon>Halobacteriales</taxon>
        <taxon>Haloferacaceae</taxon>
    </lineage>
</organism>
<proteinExistence type="predicted"/>
<dbReference type="OrthoDB" id="295069at2157"/>
<sequence>MSVGLLRSISDAISGGSDDDGDVFSYECASCGTEFDRPKTRMIGVRCPNCRSMDVRDASDA</sequence>
<evidence type="ECO:0000313" key="2">
    <source>
        <dbReference type="Proteomes" id="UP000050535"/>
    </source>
</evidence>